<evidence type="ECO:0000256" key="2">
    <source>
        <dbReference type="ARBA" id="ARBA00010869"/>
    </source>
</evidence>
<keyword evidence="4 7" id="KW-0456">Lyase</keyword>
<dbReference type="CDD" id="cd04886">
    <property type="entry name" value="ACT_ThrD-II-like"/>
    <property type="match status" value="1"/>
</dbReference>
<protein>
    <submittedName>
        <fullName evidence="7">L-threonine ammonia-lyase</fullName>
    </submittedName>
</protein>
<evidence type="ECO:0000259" key="6">
    <source>
        <dbReference type="PROSITE" id="PS51671"/>
    </source>
</evidence>
<keyword evidence="3" id="KW-0663">Pyridoxal phosphate</keyword>
<gene>
    <name evidence="7" type="ORF">C7443_102153</name>
</gene>
<evidence type="ECO:0000256" key="4">
    <source>
        <dbReference type="ARBA" id="ARBA00023239"/>
    </source>
</evidence>
<sequence length="444" mass="46735">MVAPVAGCHGTPRKLFRERYFFFKQMIEKVFLRDSVRRSPIENVPVTLDDIVRAQRRIRDTLPVTPCARAVQLSARSGCELFLKCENLQMTGSFKVRGALARMLQLTAAEQAAGVIAASAGNHAQGVAYAAQRLGIPATIVMPETAPLAKVRGTAAFGARIVLVGNNYDAAYARAVELQRESGATFIHAFDDPGVMAGQGSVALELLEQLADFDAVLVPVGGGGLVGGIATVIKQVRPGVRVIGVQTARVPGMLASLRAGALTAIEPAATLADGIAVARVGQYTFAQAEAFLDEVVSVDEEAIARAILALLEQEKLLAEGAGAVGVAALLEGAVEDLAGKRVVAVLSGGNIDPIELAKLIGRGLEQDGRLAHLRVLVGDRPGAVAEVAAIVARARANILQISQRRDAAEVGLREAELELALETRGRDHVEEIVAALRAQGLRVK</sequence>
<dbReference type="PANTHER" id="PTHR48078:SF6">
    <property type="entry name" value="L-THREONINE DEHYDRATASE CATABOLIC TDCB"/>
    <property type="match status" value="1"/>
</dbReference>
<evidence type="ECO:0000256" key="3">
    <source>
        <dbReference type="ARBA" id="ARBA00022898"/>
    </source>
</evidence>
<name>A0A317MY76_9GAMM</name>
<evidence type="ECO:0000256" key="5">
    <source>
        <dbReference type="ARBA" id="ARBA00049406"/>
    </source>
</evidence>
<dbReference type="Pfam" id="PF00291">
    <property type="entry name" value="PALP"/>
    <property type="match status" value="1"/>
</dbReference>
<reference evidence="7 8" key="1">
    <citation type="submission" date="2018-05" db="EMBL/GenBank/DDBJ databases">
        <title>Genomic Encyclopedia of Type Strains, Phase IV (KMG-IV): sequencing the most valuable type-strain genomes for metagenomic binning, comparative biology and taxonomic classification.</title>
        <authorList>
            <person name="Goeker M."/>
        </authorList>
    </citation>
    <scope>NUCLEOTIDE SEQUENCE [LARGE SCALE GENOMIC DNA]</scope>
    <source>
        <strain evidence="7 8">DSM 23606</strain>
    </source>
</reference>
<accession>A0A317MY76</accession>
<dbReference type="Proteomes" id="UP000246569">
    <property type="component" value="Unassembled WGS sequence"/>
</dbReference>
<comment type="catalytic activity">
    <reaction evidence="5">
        <text>L-serine = pyruvate + NH4(+)</text>
        <dbReference type="Rhea" id="RHEA:19169"/>
        <dbReference type="ChEBI" id="CHEBI:15361"/>
        <dbReference type="ChEBI" id="CHEBI:28938"/>
        <dbReference type="ChEBI" id="CHEBI:33384"/>
        <dbReference type="EC" id="4.3.1.17"/>
    </reaction>
</comment>
<dbReference type="NCBIfam" id="TIGR01127">
    <property type="entry name" value="ilvA_1Cterm"/>
    <property type="match status" value="1"/>
</dbReference>
<dbReference type="GO" id="GO:0006567">
    <property type="term" value="P:L-threonine catabolic process"/>
    <property type="evidence" value="ECO:0007669"/>
    <property type="project" value="InterPro"/>
</dbReference>
<evidence type="ECO:0000313" key="8">
    <source>
        <dbReference type="Proteomes" id="UP000246569"/>
    </source>
</evidence>
<dbReference type="InterPro" id="IPR002912">
    <property type="entry name" value="ACT_dom"/>
</dbReference>
<keyword evidence="8" id="KW-1185">Reference proteome</keyword>
<comment type="caution">
    <text evidence="7">The sequence shown here is derived from an EMBL/GenBank/DDBJ whole genome shotgun (WGS) entry which is preliminary data.</text>
</comment>
<dbReference type="InterPro" id="IPR044561">
    <property type="entry name" value="ACT_ThrD-II-like"/>
</dbReference>
<feature type="domain" description="ACT" evidence="6">
    <location>
        <begin position="372"/>
        <end position="444"/>
    </location>
</feature>
<dbReference type="AlphaFoldDB" id="A0A317MY76"/>
<dbReference type="Gene3D" id="3.30.70.260">
    <property type="match status" value="1"/>
</dbReference>
<comment type="cofactor">
    <cofactor evidence="1">
        <name>pyridoxal 5'-phosphate</name>
        <dbReference type="ChEBI" id="CHEBI:597326"/>
    </cofactor>
</comment>
<dbReference type="GO" id="GO:0003941">
    <property type="term" value="F:L-serine ammonia-lyase activity"/>
    <property type="evidence" value="ECO:0007669"/>
    <property type="project" value="UniProtKB-EC"/>
</dbReference>
<dbReference type="InterPro" id="IPR050147">
    <property type="entry name" value="Ser/Thr_Dehydratase"/>
</dbReference>
<dbReference type="GO" id="GO:0006565">
    <property type="term" value="P:L-serine catabolic process"/>
    <property type="evidence" value="ECO:0007669"/>
    <property type="project" value="TreeGrafter"/>
</dbReference>
<dbReference type="InterPro" id="IPR005789">
    <property type="entry name" value="Thr_deHydtase_catblc"/>
</dbReference>
<dbReference type="GO" id="GO:0009097">
    <property type="term" value="P:isoleucine biosynthetic process"/>
    <property type="evidence" value="ECO:0007669"/>
    <property type="project" value="TreeGrafter"/>
</dbReference>
<dbReference type="GO" id="GO:0004794">
    <property type="term" value="F:threonine deaminase activity"/>
    <property type="evidence" value="ECO:0007669"/>
    <property type="project" value="InterPro"/>
</dbReference>
<dbReference type="Pfam" id="PF01842">
    <property type="entry name" value="ACT"/>
    <property type="match status" value="1"/>
</dbReference>
<dbReference type="FunFam" id="3.40.50.1100:FF:000007">
    <property type="entry name" value="L-threonine dehydratase catabolic TdcB"/>
    <property type="match status" value="1"/>
</dbReference>
<proteinExistence type="inferred from homology"/>
<evidence type="ECO:0000256" key="1">
    <source>
        <dbReference type="ARBA" id="ARBA00001933"/>
    </source>
</evidence>
<organism evidence="7 8">
    <name type="scientific">Plasticicumulans acidivorans</name>
    <dbReference type="NCBI Taxonomy" id="886464"/>
    <lineage>
        <taxon>Bacteria</taxon>
        <taxon>Pseudomonadati</taxon>
        <taxon>Pseudomonadota</taxon>
        <taxon>Gammaproteobacteria</taxon>
        <taxon>Candidatus Competibacteraceae</taxon>
        <taxon>Plasticicumulans</taxon>
    </lineage>
</organism>
<dbReference type="PROSITE" id="PS51671">
    <property type="entry name" value="ACT"/>
    <property type="match status" value="1"/>
</dbReference>
<dbReference type="SUPFAM" id="SSF53686">
    <property type="entry name" value="Tryptophan synthase beta subunit-like PLP-dependent enzymes"/>
    <property type="match status" value="1"/>
</dbReference>
<dbReference type="EMBL" id="QGTJ01000002">
    <property type="protein sequence ID" value="PWV64504.1"/>
    <property type="molecule type" value="Genomic_DNA"/>
</dbReference>
<dbReference type="InterPro" id="IPR001926">
    <property type="entry name" value="TrpB-like_PALP"/>
</dbReference>
<dbReference type="CDD" id="cd01562">
    <property type="entry name" value="Thr-dehyd"/>
    <property type="match status" value="1"/>
</dbReference>
<comment type="similarity">
    <text evidence="2">Belongs to the serine/threonine dehydratase family.</text>
</comment>
<dbReference type="InterPro" id="IPR036052">
    <property type="entry name" value="TrpB-like_PALP_sf"/>
</dbReference>
<evidence type="ECO:0000313" key="7">
    <source>
        <dbReference type="EMBL" id="PWV64504.1"/>
    </source>
</evidence>
<dbReference type="Gene3D" id="3.40.50.1100">
    <property type="match status" value="2"/>
</dbReference>
<dbReference type="PANTHER" id="PTHR48078">
    <property type="entry name" value="THREONINE DEHYDRATASE, MITOCHONDRIAL-RELATED"/>
    <property type="match status" value="1"/>
</dbReference>